<dbReference type="AlphaFoldDB" id="B6JX04"/>
<feature type="coiled-coil region" evidence="6">
    <location>
        <begin position="437"/>
        <end position="471"/>
    </location>
</feature>
<dbReference type="OrthoDB" id="123929at2759"/>
<dbReference type="Gene3D" id="3.40.850.10">
    <property type="entry name" value="Kinesin motor domain"/>
    <property type="match status" value="1"/>
</dbReference>
<dbReference type="InterPro" id="IPR001752">
    <property type="entry name" value="Kinesin_motor_dom"/>
</dbReference>
<dbReference type="GO" id="GO:1990758">
    <property type="term" value="P:mitotic sister chromatid biorientation"/>
    <property type="evidence" value="ECO:0007669"/>
    <property type="project" value="EnsemblFungi"/>
</dbReference>
<dbReference type="GO" id="GO:1990023">
    <property type="term" value="C:mitotic spindle midzone"/>
    <property type="evidence" value="ECO:0007669"/>
    <property type="project" value="EnsemblFungi"/>
</dbReference>
<feature type="compositionally biased region" description="Low complexity" evidence="7">
    <location>
        <begin position="424"/>
        <end position="433"/>
    </location>
</feature>
<dbReference type="VEuPathDB" id="FungiDB:SJAG_00930"/>
<dbReference type="PANTHER" id="PTHR24115:SF1008">
    <property type="entry name" value="KINESIN-LIKE PROTEIN SUBITO"/>
    <property type="match status" value="1"/>
</dbReference>
<dbReference type="PROSITE" id="PS50067">
    <property type="entry name" value="KINESIN_MOTOR_2"/>
    <property type="match status" value="1"/>
</dbReference>
<dbReference type="PRINTS" id="PR00380">
    <property type="entry name" value="KINESINHEAVY"/>
</dbReference>
<proteinExistence type="inferred from homology"/>
<dbReference type="InterPro" id="IPR027417">
    <property type="entry name" value="P-loop_NTPase"/>
</dbReference>
<dbReference type="GO" id="GO:0005634">
    <property type="term" value="C:nucleus"/>
    <property type="evidence" value="ECO:0000318"/>
    <property type="project" value="GO_Central"/>
</dbReference>
<dbReference type="GO" id="GO:0003777">
    <property type="term" value="F:microtubule motor activity"/>
    <property type="evidence" value="ECO:0000318"/>
    <property type="project" value="GO_Central"/>
</dbReference>
<dbReference type="STRING" id="402676.B6JX04"/>
<evidence type="ECO:0000256" key="6">
    <source>
        <dbReference type="SAM" id="Coils"/>
    </source>
</evidence>
<dbReference type="OMA" id="NRHPQKA"/>
<feature type="binding site" evidence="5">
    <location>
        <begin position="95"/>
        <end position="102"/>
    </location>
    <ligand>
        <name>ATP</name>
        <dbReference type="ChEBI" id="CHEBI:30616"/>
    </ligand>
</feature>
<keyword evidence="3 5" id="KW-0067">ATP-binding</keyword>
<dbReference type="eggNOG" id="KOG0242">
    <property type="taxonomic scope" value="Eukaryota"/>
</dbReference>
<evidence type="ECO:0000256" key="5">
    <source>
        <dbReference type="PROSITE-ProRule" id="PRU00283"/>
    </source>
</evidence>
<evidence type="ECO:0000256" key="2">
    <source>
        <dbReference type="ARBA" id="ARBA00022741"/>
    </source>
</evidence>
<feature type="region of interest" description="Disordered" evidence="7">
    <location>
        <begin position="404"/>
        <end position="433"/>
    </location>
</feature>
<keyword evidence="11" id="KW-1185">Reference proteome</keyword>
<dbReference type="Pfam" id="PF00225">
    <property type="entry name" value="Kinesin"/>
    <property type="match status" value="1"/>
</dbReference>
<dbReference type="GO" id="GO:0005874">
    <property type="term" value="C:microtubule"/>
    <property type="evidence" value="ECO:0000318"/>
    <property type="project" value="GO_Central"/>
</dbReference>
<gene>
    <name evidence="10" type="primary">klp9</name>
    <name evidence="9" type="ORF">SJAG_00930</name>
</gene>
<evidence type="ECO:0000256" key="7">
    <source>
        <dbReference type="SAM" id="MobiDB-lite"/>
    </source>
</evidence>
<keyword evidence="4 5" id="KW-0505">Motor protein</keyword>
<dbReference type="SMART" id="SM00129">
    <property type="entry name" value="KISc"/>
    <property type="match status" value="1"/>
</dbReference>
<feature type="domain" description="Kinesin motor" evidence="8">
    <location>
        <begin position="1"/>
        <end position="394"/>
    </location>
</feature>
<comment type="similarity">
    <text evidence="5">Belongs to the TRAFAC class myosin-kinesin ATPase superfamily. Kinesin family.</text>
</comment>
<evidence type="ECO:0000256" key="3">
    <source>
        <dbReference type="ARBA" id="ARBA00022840"/>
    </source>
</evidence>
<dbReference type="JaponicusDB" id="SJAG_00930">
    <property type="gene designation" value="klp9"/>
</dbReference>
<protein>
    <submittedName>
        <fullName evidence="9">Kinesin-like protein Klp9</fullName>
    </submittedName>
</protein>
<evidence type="ECO:0000256" key="1">
    <source>
        <dbReference type="ARBA" id="ARBA00022701"/>
    </source>
</evidence>
<evidence type="ECO:0000259" key="8">
    <source>
        <dbReference type="PROSITE" id="PS50067"/>
    </source>
</evidence>
<evidence type="ECO:0000256" key="4">
    <source>
        <dbReference type="ARBA" id="ARBA00023175"/>
    </source>
</evidence>
<feature type="compositionally biased region" description="Acidic residues" evidence="7">
    <location>
        <begin position="602"/>
        <end position="613"/>
    </location>
</feature>
<dbReference type="HOGENOM" id="CLU_429034_0_0_1"/>
<sequence length="638" mass="71343">MIQTYLRVKSAPPKDEQHPDTFGFLTILNDSEILLESPEDSHAFRVSKARTSERVQFSRILKPTASQLDVFAETCAPLLMDSLLSQHDSLLFTLGVSGAGKTFTLFGPPDRPGVAYITMGALFHAIRDREASFPVAESLRSRLDKCKILEASKYLADKHQNATFALPPASFYDTFSFDVVDHSYQYAVYLSFAEIYNDRIFDLLEKASFFGHRRALNLKKSATSDKKAVNGIQKVFVGNVAEACRLIAVALQLRKSTSTKSNAVSSRSHLVLCAELYQLQPKTGEISSCEINLVDLAGSERTRSAETSGLLLREGASINKSLLALGQCLEALRRKHDGKQHVVPFRQSKLTELLFHSGHLTGTARTSMLVNIDPLGSFDENAQVMRYSANAREIMLPPVPVEMGNGHMDSASATPRAGTPLGSPAPHSASRPPSVNVAALMAQLEAVQLENKRLRELLAEADSEMVNLEYVVREQMTTEMESRVREVERIFLDRLCEESVQGLEYTDHKLDMMAKWMRQLQEDNAFKDEKIAELEKLLSETQDQVEEQGAEAARLAQQLQRQHQEATRRSSRKLSYEDQQAIREAHTLRTKRKLWPEKAVLEEDGMELSDDTEVLSISAPPPPKPVLMPRNEDVPMDL</sequence>
<dbReference type="GeneID" id="7052021"/>
<evidence type="ECO:0000313" key="9">
    <source>
        <dbReference type="EMBL" id="EEB05905.1"/>
    </source>
</evidence>
<dbReference type="Proteomes" id="UP000001744">
    <property type="component" value="Unassembled WGS sequence"/>
</dbReference>
<accession>B6JX04</accession>
<keyword evidence="6" id="KW-0175">Coiled coil</keyword>
<dbReference type="GO" id="GO:0016887">
    <property type="term" value="F:ATP hydrolysis activity"/>
    <property type="evidence" value="ECO:0000318"/>
    <property type="project" value="GO_Central"/>
</dbReference>
<evidence type="ECO:0000313" key="10">
    <source>
        <dbReference type="JaponicusDB" id="SJAG_00930"/>
    </source>
</evidence>
<organism evidence="9 11">
    <name type="scientific">Schizosaccharomyces japonicus (strain yFS275 / FY16936)</name>
    <name type="common">Fission yeast</name>
    <dbReference type="NCBI Taxonomy" id="402676"/>
    <lineage>
        <taxon>Eukaryota</taxon>
        <taxon>Fungi</taxon>
        <taxon>Dikarya</taxon>
        <taxon>Ascomycota</taxon>
        <taxon>Taphrinomycotina</taxon>
        <taxon>Schizosaccharomycetes</taxon>
        <taxon>Schizosaccharomycetales</taxon>
        <taxon>Schizosaccharomycetaceae</taxon>
        <taxon>Schizosaccharomyces</taxon>
    </lineage>
</organism>
<dbReference type="GO" id="GO:0005524">
    <property type="term" value="F:ATP binding"/>
    <property type="evidence" value="ECO:0007669"/>
    <property type="project" value="UniProtKB-UniRule"/>
</dbReference>
<dbReference type="GO" id="GO:0007018">
    <property type="term" value="P:microtubule-based movement"/>
    <property type="evidence" value="ECO:0000318"/>
    <property type="project" value="GO_Central"/>
</dbReference>
<feature type="region of interest" description="Disordered" evidence="7">
    <location>
        <begin position="602"/>
        <end position="638"/>
    </location>
</feature>
<dbReference type="RefSeq" id="XP_002172198.1">
    <property type="nucleotide sequence ID" value="XM_002172162.2"/>
</dbReference>
<dbReference type="GO" id="GO:1990295">
    <property type="term" value="C:post-anaphase microtubule array"/>
    <property type="evidence" value="ECO:0007669"/>
    <property type="project" value="EnsemblFungi"/>
</dbReference>
<keyword evidence="1" id="KW-0493">Microtubule</keyword>
<dbReference type="InterPro" id="IPR036961">
    <property type="entry name" value="Kinesin_motor_dom_sf"/>
</dbReference>
<dbReference type="GO" id="GO:0005871">
    <property type="term" value="C:kinesin complex"/>
    <property type="evidence" value="ECO:0000318"/>
    <property type="project" value="GO_Central"/>
</dbReference>
<dbReference type="GO" id="GO:0061805">
    <property type="term" value="P:mitotic spindle elongation (spindle phase three)"/>
    <property type="evidence" value="ECO:0007669"/>
    <property type="project" value="EnsemblFungi"/>
</dbReference>
<dbReference type="GO" id="GO:0008574">
    <property type="term" value="F:plus-end-directed microtubule motor activity"/>
    <property type="evidence" value="ECO:0007669"/>
    <property type="project" value="EnsemblFungi"/>
</dbReference>
<dbReference type="PANTHER" id="PTHR24115">
    <property type="entry name" value="KINESIN-RELATED"/>
    <property type="match status" value="1"/>
</dbReference>
<dbReference type="GO" id="GO:0005737">
    <property type="term" value="C:cytoplasm"/>
    <property type="evidence" value="ECO:0000318"/>
    <property type="project" value="GO_Central"/>
</dbReference>
<name>B6JX04_SCHJY</name>
<dbReference type="GO" id="GO:0005654">
    <property type="term" value="C:nucleoplasm"/>
    <property type="evidence" value="ECO:0007669"/>
    <property type="project" value="EnsemblFungi"/>
</dbReference>
<dbReference type="GO" id="GO:0008017">
    <property type="term" value="F:microtubule binding"/>
    <property type="evidence" value="ECO:0000318"/>
    <property type="project" value="GO_Central"/>
</dbReference>
<dbReference type="EMBL" id="KE651166">
    <property type="protein sequence ID" value="EEB05905.1"/>
    <property type="molecule type" value="Genomic_DNA"/>
</dbReference>
<keyword evidence="2 5" id="KW-0547">Nucleotide-binding</keyword>
<dbReference type="InterPro" id="IPR027640">
    <property type="entry name" value="Kinesin-like_fam"/>
</dbReference>
<reference evidence="9 11" key="1">
    <citation type="journal article" date="2011" name="Science">
        <title>Comparative functional genomics of the fission yeasts.</title>
        <authorList>
            <person name="Rhind N."/>
            <person name="Chen Z."/>
            <person name="Yassour M."/>
            <person name="Thompson D.A."/>
            <person name="Haas B.J."/>
            <person name="Habib N."/>
            <person name="Wapinski I."/>
            <person name="Roy S."/>
            <person name="Lin M.F."/>
            <person name="Heiman D.I."/>
            <person name="Young S.K."/>
            <person name="Furuya K."/>
            <person name="Guo Y."/>
            <person name="Pidoux A."/>
            <person name="Chen H.M."/>
            <person name="Robbertse B."/>
            <person name="Goldberg J.M."/>
            <person name="Aoki K."/>
            <person name="Bayne E.H."/>
            <person name="Berlin A.M."/>
            <person name="Desjardins C.A."/>
            <person name="Dobbs E."/>
            <person name="Dukaj L."/>
            <person name="Fan L."/>
            <person name="FitzGerald M.G."/>
            <person name="French C."/>
            <person name="Gujja S."/>
            <person name="Hansen K."/>
            <person name="Keifenheim D."/>
            <person name="Levin J.Z."/>
            <person name="Mosher R.A."/>
            <person name="Mueller C.A."/>
            <person name="Pfiffner J."/>
            <person name="Priest M."/>
            <person name="Russ C."/>
            <person name="Smialowska A."/>
            <person name="Swoboda P."/>
            <person name="Sykes S.M."/>
            <person name="Vaughn M."/>
            <person name="Vengrova S."/>
            <person name="Yoder R."/>
            <person name="Zeng Q."/>
            <person name="Allshire R."/>
            <person name="Baulcombe D."/>
            <person name="Birren B.W."/>
            <person name="Brown W."/>
            <person name="Ekwall K."/>
            <person name="Kellis M."/>
            <person name="Leatherwood J."/>
            <person name="Levin H."/>
            <person name="Margalit H."/>
            <person name="Martienssen R."/>
            <person name="Nieduszynski C.A."/>
            <person name="Spatafora J.W."/>
            <person name="Friedman N."/>
            <person name="Dalgaard J.Z."/>
            <person name="Baumann P."/>
            <person name="Niki H."/>
            <person name="Regev A."/>
            <person name="Nusbaum C."/>
        </authorList>
    </citation>
    <scope>NUCLEOTIDE SEQUENCE [LARGE SCALE GENOMIC DNA]</scope>
    <source>
        <strain evidence="11">yFS275 / FY16936</strain>
    </source>
</reference>
<dbReference type="SUPFAM" id="SSF52540">
    <property type="entry name" value="P-loop containing nucleoside triphosphate hydrolases"/>
    <property type="match status" value="1"/>
</dbReference>
<feature type="coiled-coil region" evidence="6">
    <location>
        <begin position="517"/>
        <end position="569"/>
    </location>
</feature>
<evidence type="ECO:0000313" key="11">
    <source>
        <dbReference type="Proteomes" id="UP000001744"/>
    </source>
</evidence>